<protein>
    <submittedName>
        <fullName evidence="4">Ras suppressor protein 1</fullName>
    </submittedName>
</protein>
<dbReference type="InterPro" id="IPR050216">
    <property type="entry name" value="LRR_domain-containing"/>
</dbReference>
<keyword evidence="5" id="KW-1185">Reference proteome</keyword>
<dbReference type="SMART" id="SM00369">
    <property type="entry name" value="LRR_TYP"/>
    <property type="match status" value="4"/>
</dbReference>
<dbReference type="OMA" id="RHMQGGR"/>
<reference evidence="4" key="2">
    <citation type="submission" date="2025-09" db="UniProtKB">
        <authorList>
            <consortium name="Ensembl"/>
        </authorList>
    </citation>
    <scope>IDENTIFICATION</scope>
</reference>
<dbReference type="PROSITE" id="PS51450">
    <property type="entry name" value="LRR"/>
    <property type="match status" value="1"/>
</dbReference>
<keyword evidence="2" id="KW-0677">Repeat</keyword>
<dbReference type="Ensembl" id="ENSEBUT00000020751.1">
    <property type="protein sequence ID" value="ENSEBUP00000020175.1"/>
    <property type="gene ID" value="ENSEBUG00000012518.1"/>
</dbReference>
<reference evidence="4" key="1">
    <citation type="submission" date="2025-08" db="UniProtKB">
        <authorList>
            <consortium name="Ensembl"/>
        </authorList>
    </citation>
    <scope>IDENTIFICATION</scope>
</reference>
<evidence type="ECO:0000256" key="2">
    <source>
        <dbReference type="ARBA" id="ARBA00022737"/>
    </source>
</evidence>
<dbReference type="InterPro" id="IPR001611">
    <property type="entry name" value="Leu-rich_rpt"/>
</dbReference>
<dbReference type="PANTHER" id="PTHR48051:SF1">
    <property type="entry name" value="RAS SUPPRESSOR PROTEIN 1"/>
    <property type="match status" value="1"/>
</dbReference>
<dbReference type="Gene3D" id="3.80.10.10">
    <property type="entry name" value="Ribonuclease Inhibitor"/>
    <property type="match status" value="2"/>
</dbReference>
<dbReference type="Pfam" id="PF13855">
    <property type="entry name" value="LRR_8"/>
    <property type="match status" value="1"/>
</dbReference>
<evidence type="ECO:0000313" key="5">
    <source>
        <dbReference type="Proteomes" id="UP000694388"/>
    </source>
</evidence>
<accession>A0A8C4QT14</accession>
<feature type="region of interest" description="Disordered" evidence="3">
    <location>
        <begin position="207"/>
        <end position="232"/>
    </location>
</feature>
<proteinExistence type="predicted"/>
<dbReference type="InterPro" id="IPR032675">
    <property type="entry name" value="LRR_dom_sf"/>
</dbReference>
<dbReference type="Proteomes" id="UP000694388">
    <property type="component" value="Unplaced"/>
</dbReference>
<name>A0A8C4QT14_EPTBU</name>
<evidence type="ECO:0000256" key="1">
    <source>
        <dbReference type="ARBA" id="ARBA00022614"/>
    </source>
</evidence>
<dbReference type="GO" id="GO:0005737">
    <property type="term" value="C:cytoplasm"/>
    <property type="evidence" value="ECO:0007669"/>
    <property type="project" value="TreeGrafter"/>
</dbReference>
<dbReference type="AlphaFoldDB" id="A0A8C4QT14"/>
<evidence type="ECO:0000256" key="3">
    <source>
        <dbReference type="SAM" id="MobiDB-lite"/>
    </source>
</evidence>
<dbReference type="InterPro" id="IPR003591">
    <property type="entry name" value="Leu-rich_rpt_typical-subtyp"/>
</dbReference>
<dbReference type="GeneTree" id="ENSGT00940000158676"/>
<dbReference type="SUPFAM" id="SSF52058">
    <property type="entry name" value="L domain-like"/>
    <property type="match status" value="1"/>
</dbReference>
<dbReference type="InterPro" id="IPR025875">
    <property type="entry name" value="Leu-rich_rpt_4"/>
</dbReference>
<dbReference type="PANTHER" id="PTHR48051">
    <property type="match status" value="1"/>
</dbReference>
<dbReference type="FunFam" id="3.80.10.10:FF:000034">
    <property type="entry name" value="Ras suppressor protein 1"/>
    <property type="match status" value="1"/>
</dbReference>
<dbReference type="SMART" id="SM00364">
    <property type="entry name" value="LRR_BAC"/>
    <property type="match status" value="3"/>
</dbReference>
<sequence>MSKSLKKAVEESREKNLPEMELCDKGIGNLLDVPGLSVTANIAELCNLEVLNFFNNQIEDLPMQISNLQKLKHLNLGMNRLNALPRGFATLRALYISDNDFETIPADIAKLTKLQILSVRDNDLMSLPKEIGELTHLKELHVQGNRLTVLPPELGALDLIGPKQVFKAENNPWVAPIADQFQLGISHVFDYVRSDVYKFLYGRHMQANNAPPPKTNDKSKKISRRPLTTRNK</sequence>
<dbReference type="Pfam" id="PF12799">
    <property type="entry name" value="LRR_4"/>
    <property type="match status" value="1"/>
</dbReference>
<organism evidence="4 5">
    <name type="scientific">Eptatretus burgeri</name>
    <name type="common">Inshore hagfish</name>
    <dbReference type="NCBI Taxonomy" id="7764"/>
    <lineage>
        <taxon>Eukaryota</taxon>
        <taxon>Metazoa</taxon>
        <taxon>Chordata</taxon>
        <taxon>Craniata</taxon>
        <taxon>Vertebrata</taxon>
        <taxon>Cyclostomata</taxon>
        <taxon>Myxini</taxon>
        <taxon>Myxiniformes</taxon>
        <taxon>Myxinidae</taxon>
        <taxon>Eptatretinae</taxon>
        <taxon>Eptatretus</taxon>
    </lineage>
</organism>
<keyword evidence="1" id="KW-0433">Leucine-rich repeat</keyword>
<evidence type="ECO:0000313" key="4">
    <source>
        <dbReference type="Ensembl" id="ENSEBUP00000020175.1"/>
    </source>
</evidence>